<evidence type="ECO:0000313" key="2">
    <source>
        <dbReference type="EMBL" id="OJT07550.1"/>
    </source>
</evidence>
<feature type="signal peptide" evidence="1">
    <location>
        <begin position="1"/>
        <end position="23"/>
    </location>
</feature>
<dbReference type="AlphaFoldDB" id="A0A1M2VIZ8"/>
<gene>
    <name evidence="2" type="ORF">TRAPUB_1573</name>
</gene>
<keyword evidence="3" id="KW-1185">Reference proteome</keyword>
<evidence type="ECO:0000313" key="3">
    <source>
        <dbReference type="Proteomes" id="UP000184267"/>
    </source>
</evidence>
<dbReference type="STRING" id="154538.A0A1M2VIZ8"/>
<dbReference type="EMBL" id="MNAD01001168">
    <property type="protein sequence ID" value="OJT07550.1"/>
    <property type="molecule type" value="Genomic_DNA"/>
</dbReference>
<dbReference type="Proteomes" id="UP000184267">
    <property type="component" value="Unassembled WGS sequence"/>
</dbReference>
<protein>
    <submittedName>
        <fullName evidence="2">Uncharacterized protein</fullName>
    </submittedName>
</protein>
<sequence>MFFSKSFIAAATVLLGFTLQVHAHAGVTPALGVTATFARANVQRPSIAKPCGKINVAQTLDTSTPITANADGTFVATITNFNAGIDGSRQVTAKVDGTGVGKTFTAATVTQNGDKSPTNVGSQQLTVALPEGMTCTGGATKNKCLVSFKTAGGFGNCAVVQTAAAAGANTAAAATGKKAKATARDVNAVGQRLTVFDDVQGSRAARHLRLAEQAGEAEDVEDEEEVDVDA</sequence>
<dbReference type="OrthoDB" id="3241054at2759"/>
<reference evidence="2 3" key="1">
    <citation type="submission" date="2016-10" db="EMBL/GenBank/DDBJ databases">
        <title>Genome sequence of the basidiomycete white-rot fungus Trametes pubescens.</title>
        <authorList>
            <person name="Makela M.R."/>
            <person name="Granchi Z."/>
            <person name="Peng M."/>
            <person name="De Vries R.P."/>
            <person name="Grigoriev I."/>
            <person name="Riley R."/>
            <person name="Hilden K."/>
        </authorList>
    </citation>
    <scope>NUCLEOTIDE SEQUENCE [LARGE SCALE GENOMIC DNA]</scope>
    <source>
        <strain evidence="2 3">FBCC735</strain>
    </source>
</reference>
<organism evidence="2 3">
    <name type="scientific">Trametes pubescens</name>
    <name type="common">White-rot fungus</name>
    <dbReference type="NCBI Taxonomy" id="154538"/>
    <lineage>
        <taxon>Eukaryota</taxon>
        <taxon>Fungi</taxon>
        <taxon>Dikarya</taxon>
        <taxon>Basidiomycota</taxon>
        <taxon>Agaricomycotina</taxon>
        <taxon>Agaricomycetes</taxon>
        <taxon>Polyporales</taxon>
        <taxon>Polyporaceae</taxon>
        <taxon>Trametes</taxon>
    </lineage>
</organism>
<dbReference type="InterPro" id="IPR021476">
    <property type="entry name" value="Egh16-like"/>
</dbReference>
<dbReference type="OMA" id="CNGGASK"/>
<comment type="caution">
    <text evidence="2">The sequence shown here is derived from an EMBL/GenBank/DDBJ whole genome shotgun (WGS) entry which is preliminary data.</text>
</comment>
<proteinExistence type="predicted"/>
<feature type="chain" id="PRO_5012092454" evidence="1">
    <location>
        <begin position="24"/>
        <end position="230"/>
    </location>
</feature>
<dbReference type="Pfam" id="PF11327">
    <property type="entry name" value="Egh16-like"/>
    <property type="match status" value="1"/>
</dbReference>
<accession>A0A1M2VIZ8</accession>
<keyword evidence="1" id="KW-0732">Signal</keyword>
<name>A0A1M2VIZ8_TRAPU</name>
<evidence type="ECO:0000256" key="1">
    <source>
        <dbReference type="SAM" id="SignalP"/>
    </source>
</evidence>